<name>A0ABD2YMJ0_9GENT</name>
<dbReference type="AlphaFoldDB" id="A0ABD2YMJ0"/>
<dbReference type="Proteomes" id="UP001630127">
    <property type="component" value="Unassembled WGS sequence"/>
</dbReference>
<accession>A0ABD2YMJ0</accession>
<protein>
    <submittedName>
        <fullName evidence="1">Uncharacterized protein</fullName>
    </submittedName>
</protein>
<evidence type="ECO:0000313" key="2">
    <source>
        <dbReference type="Proteomes" id="UP001630127"/>
    </source>
</evidence>
<reference evidence="1 2" key="1">
    <citation type="submission" date="2024-11" db="EMBL/GenBank/DDBJ databases">
        <title>A near-complete genome assembly of Cinchona calisaya.</title>
        <authorList>
            <person name="Lian D.C."/>
            <person name="Zhao X.W."/>
            <person name="Wei L."/>
        </authorList>
    </citation>
    <scope>NUCLEOTIDE SEQUENCE [LARGE SCALE GENOMIC DNA]</scope>
    <source>
        <tissue evidence="1">Nenye</tissue>
    </source>
</reference>
<gene>
    <name evidence="1" type="ORF">ACH5RR_028020</name>
</gene>
<dbReference type="EMBL" id="JBJUIK010000012">
    <property type="protein sequence ID" value="KAL3508619.1"/>
    <property type="molecule type" value="Genomic_DNA"/>
</dbReference>
<sequence>MGIWELFNSTTEAVRRNAPDPTPFKEACKTSYDYCSAALGKIDAAVKADGIQRLNDLMPTKETRSQISLFASKFSHNAAQYALRDGYKLVPGGKIIGEIISETMNDVKSEKHRSKQEVEAMKEMICGGKSSASKNLFDRVEMQGRGVMELGYDQKGGFANANQTPEDVLRIFMMKDFMGNRFADDLILPQIKHGNKSN</sequence>
<proteinExistence type="predicted"/>
<evidence type="ECO:0000313" key="1">
    <source>
        <dbReference type="EMBL" id="KAL3508619.1"/>
    </source>
</evidence>
<organism evidence="1 2">
    <name type="scientific">Cinchona calisaya</name>
    <dbReference type="NCBI Taxonomy" id="153742"/>
    <lineage>
        <taxon>Eukaryota</taxon>
        <taxon>Viridiplantae</taxon>
        <taxon>Streptophyta</taxon>
        <taxon>Embryophyta</taxon>
        <taxon>Tracheophyta</taxon>
        <taxon>Spermatophyta</taxon>
        <taxon>Magnoliopsida</taxon>
        <taxon>eudicotyledons</taxon>
        <taxon>Gunneridae</taxon>
        <taxon>Pentapetalae</taxon>
        <taxon>asterids</taxon>
        <taxon>lamiids</taxon>
        <taxon>Gentianales</taxon>
        <taxon>Rubiaceae</taxon>
        <taxon>Cinchonoideae</taxon>
        <taxon>Cinchoneae</taxon>
        <taxon>Cinchona</taxon>
    </lineage>
</organism>
<keyword evidence="2" id="KW-1185">Reference proteome</keyword>
<comment type="caution">
    <text evidence="1">The sequence shown here is derived from an EMBL/GenBank/DDBJ whole genome shotgun (WGS) entry which is preliminary data.</text>
</comment>